<dbReference type="AlphaFoldDB" id="A0A918N1R8"/>
<name>A0A918N1R8_9FLAO</name>
<gene>
    <name evidence="1" type="ORF">GCM10007384_04630</name>
</gene>
<evidence type="ECO:0000313" key="2">
    <source>
        <dbReference type="Proteomes" id="UP000601108"/>
    </source>
</evidence>
<reference evidence="1 2" key="1">
    <citation type="journal article" date="2014" name="Int. J. Syst. Evol. Microbiol.">
        <title>Complete genome sequence of Corynebacterium casei LMG S-19264T (=DSM 44701T), isolated from a smear-ripened cheese.</title>
        <authorList>
            <consortium name="US DOE Joint Genome Institute (JGI-PGF)"/>
            <person name="Walter F."/>
            <person name="Albersmeier A."/>
            <person name="Kalinowski J."/>
            <person name="Ruckert C."/>
        </authorList>
    </citation>
    <scope>NUCLEOTIDE SEQUENCE [LARGE SCALE GENOMIC DNA]</scope>
    <source>
        <strain evidence="1 2">KCTC 12285</strain>
    </source>
</reference>
<evidence type="ECO:0008006" key="3">
    <source>
        <dbReference type="Google" id="ProtNLM"/>
    </source>
</evidence>
<sequence>MFLFLATTSLFLSCKNDDDSPVKVDASLVAGEWSLSETKPEDRKITKRGRILSYKTNNSASFSCIIFALMLGQYH</sequence>
<accession>A0A918N1R8</accession>
<comment type="caution">
    <text evidence="1">The sequence shown here is derived from an EMBL/GenBank/DDBJ whole genome shotgun (WGS) entry which is preliminary data.</text>
</comment>
<dbReference type="EMBL" id="BMWS01000002">
    <property type="protein sequence ID" value="GGX05997.1"/>
    <property type="molecule type" value="Genomic_DNA"/>
</dbReference>
<dbReference type="RefSeq" id="WP_027410948.1">
    <property type="nucleotide sequence ID" value="NZ_BMWS01000002.1"/>
</dbReference>
<evidence type="ECO:0000313" key="1">
    <source>
        <dbReference type="EMBL" id="GGX05997.1"/>
    </source>
</evidence>
<protein>
    <recommendedName>
        <fullName evidence="3">Lipocalin-like domain-containing protein</fullName>
    </recommendedName>
</protein>
<organism evidence="1 2">
    <name type="scientific">Aquimarina muelleri</name>
    <dbReference type="NCBI Taxonomy" id="279356"/>
    <lineage>
        <taxon>Bacteria</taxon>
        <taxon>Pseudomonadati</taxon>
        <taxon>Bacteroidota</taxon>
        <taxon>Flavobacteriia</taxon>
        <taxon>Flavobacteriales</taxon>
        <taxon>Flavobacteriaceae</taxon>
        <taxon>Aquimarina</taxon>
    </lineage>
</organism>
<keyword evidence="2" id="KW-1185">Reference proteome</keyword>
<proteinExistence type="predicted"/>
<dbReference type="Proteomes" id="UP000601108">
    <property type="component" value="Unassembled WGS sequence"/>
</dbReference>